<reference evidence="2 3" key="1">
    <citation type="submission" date="2019-10" db="EMBL/GenBank/DDBJ databases">
        <title>Whole genome shotgun sequence of Acrocarpospora corrugata NBRC 13972.</title>
        <authorList>
            <person name="Ichikawa N."/>
            <person name="Kimura A."/>
            <person name="Kitahashi Y."/>
            <person name="Komaki H."/>
            <person name="Oguchi A."/>
        </authorList>
    </citation>
    <scope>NUCLEOTIDE SEQUENCE [LARGE SCALE GENOMIC DNA]</scope>
    <source>
        <strain evidence="2 3">NBRC 13972</strain>
    </source>
</reference>
<accession>A0A5M3VTS4</accession>
<evidence type="ECO:0000256" key="1">
    <source>
        <dbReference type="SAM" id="MobiDB-lite"/>
    </source>
</evidence>
<sequence>MQVPGGASLQNRTPRETCVTVVLPGDKDTVITSVSMGSGGLVTPDPQAAPETENAPEGNVSLSAGPCADEPPCAEGLNAQGQCGIEATMRASIDDPVKPGVYRATAAFKFATLCVDRSGPCAALGDSHSPSPDKPVRAVWNATTEVCATVDANGDRYLASRCG</sequence>
<keyword evidence="3" id="KW-1185">Reference proteome</keyword>
<dbReference type="EMBL" id="BLAD01000039">
    <property type="protein sequence ID" value="GER99299.1"/>
    <property type="molecule type" value="Genomic_DNA"/>
</dbReference>
<dbReference type="Proteomes" id="UP000334990">
    <property type="component" value="Unassembled WGS sequence"/>
</dbReference>
<name>A0A5M3VTS4_9ACTN</name>
<evidence type="ECO:0000313" key="3">
    <source>
        <dbReference type="Proteomes" id="UP000334990"/>
    </source>
</evidence>
<dbReference type="AlphaFoldDB" id="A0A5M3VTS4"/>
<proteinExistence type="predicted"/>
<protein>
    <submittedName>
        <fullName evidence="2">Uncharacterized protein</fullName>
    </submittedName>
</protein>
<feature type="region of interest" description="Disordered" evidence="1">
    <location>
        <begin position="34"/>
        <end position="67"/>
    </location>
</feature>
<gene>
    <name evidence="2" type="ORF">Acor_13630</name>
</gene>
<comment type="caution">
    <text evidence="2">The sequence shown here is derived from an EMBL/GenBank/DDBJ whole genome shotgun (WGS) entry which is preliminary data.</text>
</comment>
<organism evidence="2 3">
    <name type="scientific">Acrocarpospora corrugata</name>
    <dbReference type="NCBI Taxonomy" id="35763"/>
    <lineage>
        <taxon>Bacteria</taxon>
        <taxon>Bacillati</taxon>
        <taxon>Actinomycetota</taxon>
        <taxon>Actinomycetes</taxon>
        <taxon>Streptosporangiales</taxon>
        <taxon>Streptosporangiaceae</taxon>
        <taxon>Acrocarpospora</taxon>
    </lineage>
</organism>
<evidence type="ECO:0000313" key="2">
    <source>
        <dbReference type="EMBL" id="GER99299.1"/>
    </source>
</evidence>